<dbReference type="GO" id="GO:0005525">
    <property type="term" value="F:GTP binding"/>
    <property type="evidence" value="ECO:0007669"/>
    <property type="project" value="InterPro"/>
</dbReference>
<dbReference type="InterPro" id="IPR006073">
    <property type="entry name" value="GTP-bd"/>
</dbReference>
<dbReference type="Proteomes" id="UP001362899">
    <property type="component" value="Unassembled WGS sequence"/>
</dbReference>
<dbReference type="PRINTS" id="PR00326">
    <property type="entry name" value="GTP1OBG"/>
</dbReference>
<dbReference type="Pfam" id="PF06071">
    <property type="entry name" value="YchF-GTPase_C"/>
    <property type="match status" value="1"/>
</dbReference>
<dbReference type="Gene3D" id="3.40.50.300">
    <property type="entry name" value="P-loop containing nucleotide triphosphate hydrolases"/>
    <property type="match status" value="1"/>
</dbReference>
<dbReference type="NCBIfam" id="TIGR00092">
    <property type="entry name" value="redox-regulated ATPase YchF"/>
    <property type="match status" value="1"/>
</dbReference>
<dbReference type="InterPro" id="IPR012675">
    <property type="entry name" value="Beta-grasp_dom_sf"/>
</dbReference>
<accession>A0AAV5RN88</accession>
<evidence type="ECO:0000259" key="6">
    <source>
        <dbReference type="PROSITE" id="PS51880"/>
    </source>
</evidence>
<gene>
    <name evidence="7" type="ORF">DASB73_035650</name>
</gene>
<dbReference type="GO" id="GO:0005524">
    <property type="term" value="F:ATP binding"/>
    <property type="evidence" value="ECO:0007669"/>
    <property type="project" value="UniProtKB-KW"/>
</dbReference>
<evidence type="ECO:0000256" key="1">
    <source>
        <dbReference type="ARBA" id="ARBA00022741"/>
    </source>
</evidence>
<dbReference type="Pfam" id="PF01926">
    <property type="entry name" value="MMR_HSR1"/>
    <property type="match status" value="1"/>
</dbReference>
<evidence type="ECO:0000313" key="8">
    <source>
        <dbReference type="Proteomes" id="UP001362899"/>
    </source>
</evidence>
<sequence length="386" mass="42889">MFTKTSLTGGIVGLANVGKSTFFQAITKSNLGNPANYPFATIDPEEARVSVPSPRLDTLSEICKPNKVIPTQLTVFDIAGLVKGASKGDGLGNAFLSNIRAVNGLIQMVRVFDDHEIDHIEKTVNPVRDAQIVQDELILKDMEIVLGTIDHLSNRKQRSKENDEVLAVCNKIIKVLDEGKKANTIDESEWKDSDYKHLRKLNLLTMKPSVYVANISEEDYCFGDPNALVADLKQWIQHENSFNKNKNMLPEIVPVSVNFESRLSKLSPEEQMMELKTLESKSALPQVMTTLRRALGLQSFFTVGKQEVREWTVLKGSTPVHAAGVIHEDLAKTFITASVINYDTYVENEGNESALKRLGKVMAKGKDYILQDGDILHIHSAGARKK</sequence>
<keyword evidence="8" id="KW-1185">Reference proteome</keyword>
<evidence type="ECO:0000259" key="5">
    <source>
        <dbReference type="PROSITE" id="PS51710"/>
    </source>
</evidence>
<evidence type="ECO:0000313" key="7">
    <source>
        <dbReference type="EMBL" id="GMM52602.1"/>
    </source>
</evidence>
<dbReference type="AlphaFoldDB" id="A0AAV5RN88"/>
<dbReference type="GO" id="GO:0005737">
    <property type="term" value="C:cytoplasm"/>
    <property type="evidence" value="ECO:0007669"/>
    <property type="project" value="TreeGrafter"/>
</dbReference>
<dbReference type="FunFam" id="1.10.150.300:FF:000001">
    <property type="entry name" value="Ribosome-binding ATPase YchF"/>
    <property type="match status" value="1"/>
</dbReference>
<dbReference type="PANTHER" id="PTHR23305:SF11">
    <property type="entry name" value="OBG-LIKE ATPASE 1"/>
    <property type="match status" value="1"/>
</dbReference>
<evidence type="ECO:0000256" key="2">
    <source>
        <dbReference type="ARBA" id="ARBA00022840"/>
    </source>
</evidence>
<dbReference type="SUPFAM" id="SSF52540">
    <property type="entry name" value="P-loop containing nucleoside triphosphate hydrolases"/>
    <property type="match status" value="1"/>
</dbReference>
<dbReference type="PROSITE" id="PS51710">
    <property type="entry name" value="G_OBG"/>
    <property type="match status" value="1"/>
</dbReference>
<keyword evidence="1" id="KW-0547">Nucleotide-binding</keyword>
<dbReference type="InterPro" id="IPR004095">
    <property type="entry name" value="TGS"/>
</dbReference>
<dbReference type="InterPro" id="IPR013029">
    <property type="entry name" value="YchF_C"/>
</dbReference>
<dbReference type="PIRSF" id="PIRSF006641">
    <property type="entry name" value="CHP00092"/>
    <property type="match status" value="1"/>
</dbReference>
<dbReference type="Gene3D" id="1.10.150.300">
    <property type="entry name" value="TGS-like domain"/>
    <property type="match status" value="1"/>
</dbReference>
<dbReference type="Gene3D" id="3.10.20.30">
    <property type="match status" value="1"/>
</dbReference>
<evidence type="ECO:0000256" key="3">
    <source>
        <dbReference type="ARBA" id="ARBA00059898"/>
    </source>
</evidence>
<dbReference type="PANTHER" id="PTHR23305">
    <property type="entry name" value="OBG GTPASE FAMILY"/>
    <property type="match status" value="1"/>
</dbReference>
<dbReference type="InterPro" id="IPR004396">
    <property type="entry name" value="ATPase_YchF/OLA1"/>
</dbReference>
<reference evidence="7 8" key="1">
    <citation type="journal article" date="2023" name="Elife">
        <title>Identification of key yeast species and microbe-microbe interactions impacting larval growth of Drosophila in the wild.</title>
        <authorList>
            <person name="Mure A."/>
            <person name="Sugiura Y."/>
            <person name="Maeda R."/>
            <person name="Honda K."/>
            <person name="Sakurai N."/>
            <person name="Takahashi Y."/>
            <person name="Watada M."/>
            <person name="Katoh T."/>
            <person name="Gotoh A."/>
            <person name="Gotoh Y."/>
            <person name="Taniguchi I."/>
            <person name="Nakamura K."/>
            <person name="Hayashi T."/>
            <person name="Katayama T."/>
            <person name="Uemura T."/>
            <person name="Hattori Y."/>
        </authorList>
    </citation>
    <scope>NUCLEOTIDE SEQUENCE [LARGE SCALE GENOMIC DNA]</scope>
    <source>
        <strain evidence="7 8">SB-73</strain>
    </source>
</reference>
<dbReference type="CDD" id="cd01900">
    <property type="entry name" value="YchF"/>
    <property type="match status" value="1"/>
</dbReference>
<keyword evidence="2" id="KW-0067">ATP-binding</keyword>
<protein>
    <recommendedName>
        <fullName evidence="4">Obg-like ATPase homolog</fullName>
    </recommendedName>
</protein>
<evidence type="ECO:0000256" key="4">
    <source>
        <dbReference type="ARBA" id="ARBA00068719"/>
    </source>
</evidence>
<dbReference type="InterPro" id="IPR012676">
    <property type="entry name" value="TGS-like"/>
</dbReference>
<dbReference type="InterPro" id="IPR023192">
    <property type="entry name" value="TGS-like_dom_sf"/>
</dbReference>
<dbReference type="PROSITE" id="PS51880">
    <property type="entry name" value="TGS"/>
    <property type="match status" value="1"/>
</dbReference>
<organism evidence="7 8">
    <name type="scientific">Starmerella bacillaris</name>
    <name type="common">Yeast</name>
    <name type="synonym">Candida zemplinina</name>
    <dbReference type="NCBI Taxonomy" id="1247836"/>
    <lineage>
        <taxon>Eukaryota</taxon>
        <taxon>Fungi</taxon>
        <taxon>Dikarya</taxon>
        <taxon>Ascomycota</taxon>
        <taxon>Saccharomycotina</taxon>
        <taxon>Dipodascomycetes</taxon>
        <taxon>Dipodascales</taxon>
        <taxon>Trichomonascaceae</taxon>
        <taxon>Starmerella</taxon>
    </lineage>
</organism>
<comment type="caution">
    <text evidence="7">The sequence shown here is derived from an EMBL/GenBank/DDBJ whole genome shotgun (WGS) entry which is preliminary data.</text>
</comment>
<feature type="domain" description="TGS" evidence="6">
    <location>
        <begin position="296"/>
        <end position="380"/>
    </location>
</feature>
<dbReference type="InterPro" id="IPR041706">
    <property type="entry name" value="YchF_N"/>
</dbReference>
<feature type="domain" description="OBG-type G" evidence="5">
    <location>
        <begin position="7"/>
        <end position="275"/>
    </location>
</feature>
<comment type="function">
    <text evidence="3">Hydrolyzes ATP, and can also hydrolyze GTP with lower efficiency. Has lower affinity for GTP.</text>
</comment>
<dbReference type="GO" id="GO:0016887">
    <property type="term" value="F:ATP hydrolysis activity"/>
    <property type="evidence" value="ECO:0007669"/>
    <property type="project" value="InterPro"/>
</dbReference>
<dbReference type="FunFam" id="3.10.20.30:FF:000001">
    <property type="entry name" value="Ribosome-binding ATPase YchF"/>
    <property type="match status" value="1"/>
</dbReference>
<dbReference type="InterPro" id="IPR027417">
    <property type="entry name" value="P-loop_NTPase"/>
</dbReference>
<name>A0AAV5RN88_STABA</name>
<dbReference type="EMBL" id="BTGC01000008">
    <property type="protein sequence ID" value="GMM52602.1"/>
    <property type="molecule type" value="Genomic_DNA"/>
</dbReference>
<dbReference type="InterPro" id="IPR031167">
    <property type="entry name" value="G_OBG"/>
</dbReference>
<dbReference type="SUPFAM" id="SSF81271">
    <property type="entry name" value="TGS-like"/>
    <property type="match status" value="1"/>
</dbReference>
<proteinExistence type="predicted"/>